<keyword evidence="2" id="KW-1185">Reference proteome</keyword>
<organism evidence="1 2">
    <name type="scientific">Rhynchophorus ferrugineus</name>
    <name type="common">Red palm weevil</name>
    <name type="synonym">Curculio ferrugineus</name>
    <dbReference type="NCBI Taxonomy" id="354439"/>
    <lineage>
        <taxon>Eukaryota</taxon>
        <taxon>Metazoa</taxon>
        <taxon>Ecdysozoa</taxon>
        <taxon>Arthropoda</taxon>
        <taxon>Hexapoda</taxon>
        <taxon>Insecta</taxon>
        <taxon>Pterygota</taxon>
        <taxon>Neoptera</taxon>
        <taxon>Endopterygota</taxon>
        <taxon>Coleoptera</taxon>
        <taxon>Polyphaga</taxon>
        <taxon>Cucujiformia</taxon>
        <taxon>Curculionidae</taxon>
        <taxon>Dryophthorinae</taxon>
        <taxon>Rhynchophorus</taxon>
    </lineage>
</organism>
<evidence type="ECO:0000313" key="2">
    <source>
        <dbReference type="Proteomes" id="UP000625711"/>
    </source>
</evidence>
<dbReference type="AlphaFoldDB" id="A0A834IB79"/>
<protein>
    <submittedName>
        <fullName evidence="1">Uncharacterized protein</fullName>
    </submittedName>
</protein>
<dbReference type="OrthoDB" id="6744094at2759"/>
<sequence>MRELMTGEAFESKLIKAEKRAWVAFMKMCHNFLGTTKSDNYQQIIKELLPAYKVLGCNISLKIQLLENLGGVSYEHGERFNQDIMQIERCYSGKSSAASMLADFCWSIRQEIPMETMKRKKTTK</sequence>
<gene>
    <name evidence="1" type="ORF">GWI33_011756</name>
</gene>
<accession>A0A834IB79</accession>
<evidence type="ECO:0000313" key="1">
    <source>
        <dbReference type="EMBL" id="KAF7275433.1"/>
    </source>
</evidence>
<reference evidence="1" key="1">
    <citation type="submission" date="2020-08" db="EMBL/GenBank/DDBJ databases">
        <title>Genome sequencing and assembly of the red palm weevil Rhynchophorus ferrugineus.</title>
        <authorList>
            <person name="Dias G.B."/>
            <person name="Bergman C.M."/>
            <person name="Manee M."/>
        </authorList>
    </citation>
    <scope>NUCLEOTIDE SEQUENCE</scope>
    <source>
        <strain evidence="1">AA-2017</strain>
        <tissue evidence="1">Whole larva</tissue>
    </source>
</reference>
<comment type="caution">
    <text evidence="1">The sequence shown here is derived from an EMBL/GenBank/DDBJ whole genome shotgun (WGS) entry which is preliminary data.</text>
</comment>
<name>A0A834IB79_RHYFE</name>
<proteinExistence type="predicted"/>
<dbReference type="Proteomes" id="UP000625711">
    <property type="component" value="Unassembled WGS sequence"/>
</dbReference>
<dbReference type="PANTHER" id="PTHR46114:SF1">
    <property type="entry name" value="ZAD DOMAIN-CONTAINING PROTEIN"/>
    <property type="match status" value="1"/>
</dbReference>
<dbReference type="EMBL" id="JAACXV010010443">
    <property type="protein sequence ID" value="KAF7275433.1"/>
    <property type="molecule type" value="Genomic_DNA"/>
</dbReference>
<dbReference type="PANTHER" id="PTHR46114">
    <property type="entry name" value="APPLE DOMAIN-CONTAINING PROTEIN"/>
    <property type="match status" value="1"/>
</dbReference>